<dbReference type="SMART" id="SM00458">
    <property type="entry name" value="RICIN"/>
    <property type="match status" value="1"/>
</dbReference>
<dbReference type="Gene3D" id="2.80.10.50">
    <property type="match status" value="1"/>
</dbReference>
<dbReference type="Proteomes" id="UP001222932">
    <property type="component" value="Unassembled WGS sequence"/>
</dbReference>
<sequence length="142" mass="15269">MLLLATLVLLGPVLATSIKWAGASSVCLESFRLGDKDTMVVEGCGTGPEQQFELSRGPTRVKMAGKDLCLDAGDAPVDGQLLAFQACERRRPAQRWWFTDDGRIALEGQGLCVDLPNGNGENLTGVQVWTCSDGNGNQEWTV</sequence>
<dbReference type="SUPFAM" id="SSF50370">
    <property type="entry name" value="Ricin B-like lectins"/>
    <property type="match status" value="1"/>
</dbReference>
<evidence type="ECO:0000259" key="2">
    <source>
        <dbReference type="SMART" id="SM00458"/>
    </source>
</evidence>
<keyword evidence="4" id="KW-1185">Reference proteome</keyword>
<dbReference type="InterPro" id="IPR000772">
    <property type="entry name" value="Ricin_B_lectin"/>
</dbReference>
<dbReference type="InterPro" id="IPR035992">
    <property type="entry name" value="Ricin_B-like_lectins"/>
</dbReference>
<gene>
    <name evidence="3" type="ORF">CspeluHIS016_0600470</name>
</gene>
<comment type="caution">
    <text evidence="3">The sequence shown here is derived from an EMBL/GenBank/DDBJ whole genome shotgun (WGS) entry which is preliminary data.</text>
</comment>
<dbReference type="Pfam" id="PF00652">
    <property type="entry name" value="Ricin_B_lectin"/>
    <property type="match status" value="1"/>
</dbReference>
<evidence type="ECO:0000313" key="4">
    <source>
        <dbReference type="Proteomes" id="UP001222932"/>
    </source>
</evidence>
<dbReference type="EMBL" id="BTCM01000006">
    <property type="protein sequence ID" value="GMK58605.1"/>
    <property type="molecule type" value="Genomic_DNA"/>
</dbReference>
<dbReference type="PROSITE" id="PS50231">
    <property type="entry name" value="RICIN_B_LECTIN"/>
    <property type="match status" value="1"/>
</dbReference>
<keyword evidence="1" id="KW-0732">Signal</keyword>
<feature type="chain" id="PRO_5042260238" description="Ricin B lectin domain-containing protein" evidence="1">
    <location>
        <begin position="16"/>
        <end position="142"/>
    </location>
</feature>
<dbReference type="AlphaFoldDB" id="A0AAD3TX97"/>
<proteinExistence type="predicted"/>
<evidence type="ECO:0000256" key="1">
    <source>
        <dbReference type="SAM" id="SignalP"/>
    </source>
</evidence>
<reference evidence="3" key="1">
    <citation type="journal article" date="2023" name="BMC Genomics">
        <title>Chromosome-level genome assemblies of Cutaneotrichosporon spp. (Trichosporonales, Basidiomycota) reveal imbalanced evolution between nucleotide sequences and chromosome synteny.</title>
        <authorList>
            <person name="Kobayashi Y."/>
            <person name="Kayamori A."/>
            <person name="Aoki K."/>
            <person name="Shiwa Y."/>
            <person name="Matsutani M."/>
            <person name="Fujita N."/>
            <person name="Sugita T."/>
            <person name="Iwasaki W."/>
            <person name="Tanaka N."/>
            <person name="Takashima M."/>
        </authorList>
    </citation>
    <scope>NUCLEOTIDE SEQUENCE</scope>
    <source>
        <strain evidence="3">HIS016</strain>
    </source>
</reference>
<accession>A0AAD3TX97</accession>
<evidence type="ECO:0000313" key="3">
    <source>
        <dbReference type="EMBL" id="GMK58605.1"/>
    </source>
</evidence>
<organism evidence="3 4">
    <name type="scientific">Cutaneotrichosporon spelunceum</name>
    <dbReference type="NCBI Taxonomy" id="1672016"/>
    <lineage>
        <taxon>Eukaryota</taxon>
        <taxon>Fungi</taxon>
        <taxon>Dikarya</taxon>
        <taxon>Basidiomycota</taxon>
        <taxon>Agaricomycotina</taxon>
        <taxon>Tremellomycetes</taxon>
        <taxon>Trichosporonales</taxon>
        <taxon>Trichosporonaceae</taxon>
        <taxon>Cutaneotrichosporon</taxon>
    </lineage>
</organism>
<name>A0AAD3TX97_9TREE</name>
<feature type="signal peptide" evidence="1">
    <location>
        <begin position="1"/>
        <end position="15"/>
    </location>
</feature>
<protein>
    <recommendedName>
        <fullName evidence="2">Ricin B lectin domain-containing protein</fullName>
    </recommendedName>
</protein>
<reference evidence="3" key="2">
    <citation type="submission" date="2023-06" db="EMBL/GenBank/DDBJ databases">
        <authorList>
            <person name="Kobayashi Y."/>
            <person name="Kayamori A."/>
            <person name="Aoki K."/>
            <person name="Shiwa Y."/>
            <person name="Fujita N."/>
            <person name="Sugita T."/>
            <person name="Iwasaki W."/>
            <person name="Tanaka N."/>
            <person name="Takashima M."/>
        </authorList>
    </citation>
    <scope>NUCLEOTIDE SEQUENCE</scope>
    <source>
        <strain evidence="3">HIS016</strain>
    </source>
</reference>
<feature type="domain" description="Ricin B lectin" evidence="2">
    <location>
        <begin position="11"/>
        <end position="142"/>
    </location>
</feature>